<dbReference type="PANTHER" id="PTHR31642:SF310">
    <property type="entry name" value="FATTY ALCOHOL:CAFFEOYL-COA ACYLTRANSFERASE"/>
    <property type="match status" value="1"/>
</dbReference>
<evidence type="ECO:0000313" key="4">
    <source>
        <dbReference type="EMBL" id="GIM16611.1"/>
    </source>
</evidence>
<protein>
    <submittedName>
        <fullName evidence="4">Uncharacterized protein</fullName>
    </submittedName>
</protein>
<dbReference type="GO" id="GO:0016747">
    <property type="term" value="F:acyltransferase activity, transferring groups other than amino-acyl groups"/>
    <property type="evidence" value="ECO:0007669"/>
    <property type="project" value="TreeGrafter"/>
</dbReference>
<evidence type="ECO:0000256" key="1">
    <source>
        <dbReference type="ARBA" id="ARBA00009861"/>
    </source>
</evidence>
<dbReference type="Proteomes" id="UP000722791">
    <property type="component" value="Unassembled WGS sequence"/>
</dbReference>
<evidence type="ECO:0000256" key="2">
    <source>
        <dbReference type="ARBA" id="ARBA00022679"/>
    </source>
</evidence>
<dbReference type="AlphaFoldDB" id="A0A8J4LZS2"/>
<dbReference type="Gene3D" id="3.30.559.10">
    <property type="entry name" value="Chloramphenicol acetyltransferase-like domain"/>
    <property type="match status" value="2"/>
</dbReference>
<comment type="caution">
    <text evidence="4">The sequence shown here is derived from an EMBL/GenBank/DDBJ whole genome shotgun (WGS) entry which is preliminary data.</text>
</comment>
<accession>A0A8J4LZS2</accession>
<dbReference type="InterPro" id="IPR050317">
    <property type="entry name" value="Plant_Fungal_Acyltransferase"/>
</dbReference>
<dbReference type="PANTHER" id="PTHR31642">
    <property type="entry name" value="TRICHOTHECENE 3-O-ACETYLTRANSFERASE"/>
    <property type="match status" value="1"/>
</dbReference>
<evidence type="ECO:0000256" key="3">
    <source>
        <dbReference type="SAM" id="MobiDB-lite"/>
    </source>
</evidence>
<comment type="similarity">
    <text evidence="1">Belongs to the plant acyltransferase family.</text>
</comment>
<dbReference type="EMBL" id="BNCQ01000081">
    <property type="protein sequence ID" value="GIM16611.1"/>
    <property type="molecule type" value="Genomic_DNA"/>
</dbReference>
<organism evidence="4 5">
    <name type="scientific">Volvox reticuliferus</name>
    <dbReference type="NCBI Taxonomy" id="1737510"/>
    <lineage>
        <taxon>Eukaryota</taxon>
        <taxon>Viridiplantae</taxon>
        <taxon>Chlorophyta</taxon>
        <taxon>core chlorophytes</taxon>
        <taxon>Chlorophyceae</taxon>
        <taxon>CS clade</taxon>
        <taxon>Chlamydomonadales</taxon>
        <taxon>Volvocaceae</taxon>
        <taxon>Volvox</taxon>
    </lineage>
</organism>
<dbReference type="InterPro" id="IPR023213">
    <property type="entry name" value="CAT-like_dom_sf"/>
</dbReference>
<gene>
    <name evidence="4" type="ORF">Vretimale_19233</name>
</gene>
<keyword evidence="2" id="KW-0808">Transferase</keyword>
<evidence type="ECO:0000313" key="5">
    <source>
        <dbReference type="Proteomes" id="UP000722791"/>
    </source>
</evidence>
<name>A0A8J4LZS2_9CHLO</name>
<proteinExistence type="inferred from homology"/>
<reference evidence="4" key="1">
    <citation type="journal article" date="2021" name="Proc. Natl. Acad. Sci. U.S.A.">
        <title>Three genomes in the algal genus Volvox reveal the fate of a haploid sex-determining region after a transition to homothallism.</title>
        <authorList>
            <person name="Yamamoto K."/>
            <person name="Hamaji T."/>
            <person name="Kawai-Toyooka H."/>
            <person name="Matsuzaki R."/>
            <person name="Takahashi F."/>
            <person name="Nishimura Y."/>
            <person name="Kawachi M."/>
            <person name="Noguchi H."/>
            <person name="Minakuchi Y."/>
            <person name="Umen J.G."/>
            <person name="Toyoda A."/>
            <person name="Nozaki H."/>
        </authorList>
    </citation>
    <scope>NUCLEOTIDE SEQUENCE</scope>
    <source>
        <strain evidence="4">NIES-3785</strain>
    </source>
</reference>
<sequence>MCASCWLPARNTLRHARRTSYPTGIPQDGRTYDVACTNAGARLLVASTSATLEQLIPVLCPGPHMGSDPAAVNPMGKYVLPYSADIIVTQQLPLSTIMLVHLSGGGSLLVLTAYHGLVDFEGLQVFVSHISAAYNAALRARGRDHGNSRNGGNSGNGLGGPTTTATAAVAVAPMLARDGGHGNVNGAVASPSGPSWAVHCSGIRAFFAPDAVHTWSEAGPPRVGSKPREKVVVLPVWKGPLVIMRNTYLLSVRGRGVEARVQWIPPERLASLKQTAMEQLRKASVQETAGKNKAEVQQGAPECRCSDINEDETTASNRTPDITGDVGGVEWVSTRDCLAARVAQVLHALPLKHRRPMFFLVIANMRGRVHPPLPASQLGNHIWGARVDDVRPSEMGLGQLAARVRLALDRDLTAHYCDIVRQVKRLVATQPARQLVSELVLALDPHEHLLAPEGPILINEWRVQYDLWQFGPEPPLAFSPANPPGLSPNLVVTYPTPPAGPNGAGGCGGLCLLSSLHRALWQQLDRVTRGDLVGAL</sequence>
<feature type="region of interest" description="Disordered" evidence="3">
    <location>
        <begin position="143"/>
        <end position="163"/>
    </location>
</feature>